<dbReference type="EMBL" id="AZHD01000002">
    <property type="protein sequence ID" value="OAA66455.1"/>
    <property type="molecule type" value="Genomic_DNA"/>
</dbReference>
<dbReference type="CDD" id="cd12148">
    <property type="entry name" value="fungal_TF_MHR"/>
    <property type="match status" value="1"/>
</dbReference>
<gene>
    <name evidence="10" type="ORF">SPI_01031</name>
</gene>
<feature type="compositionally biased region" description="Polar residues" evidence="8">
    <location>
        <begin position="203"/>
        <end position="212"/>
    </location>
</feature>
<evidence type="ECO:0000256" key="4">
    <source>
        <dbReference type="ARBA" id="ARBA00023015"/>
    </source>
</evidence>
<dbReference type="GO" id="GO:0006351">
    <property type="term" value="P:DNA-templated transcription"/>
    <property type="evidence" value="ECO:0007669"/>
    <property type="project" value="InterPro"/>
</dbReference>
<dbReference type="Pfam" id="PF00172">
    <property type="entry name" value="Zn_clus"/>
    <property type="match status" value="1"/>
</dbReference>
<feature type="compositionally biased region" description="Low complexity" evidence="8">
    <location>
        <begin position="148"/>
        <end position="172"/>
    </location>
</feature>
<feature type="domain" description="Zn(2)-C6 fungal-type" evidence="9">
    <location>
        <begin position="27"/>
        <end position="57"/>
    </location>
</feature>
<dbReference type="SMART" id="SM00906">
    <property type="entry name" value="Fungal_trans"/>
    <property type="match status" value="1"/>
</dbReference>
<dbReference type="PROSITE" id="PS50048">
    <property type="entry name" value="ZN2_CY6_FUNGAL_2"/>
    <property type="match status" value="1"/>
</dbReference>
<keyword evidence="3" id="KW-0862">Zinc</keyword>
<dbReference type="Pfam" id="PF04082">
    <property type="entry name" value="Fungal_trans"/>
    <property type="match status" value="1"/>
</dbReference>
<dbReference type="PROSITE" id="PS00463">
    <property type="entry name" value="ZN2_CY6_FUNGAL_1"/>
    <property type="match status" value="1"/>
</dbReference>
<dbReference type="Proteomes" id="UP000076874">
    <property type="component" value="Unassembled WGS sequence"/>
</dbReference>
<keyword evidence="2" id="KW-0479">Metal-binding</keyword>
<dbReference type="STRING" id="1081102.A0A167YLV3"/>
<dbReference type="GO" id="GO:0005634">
    <property type="term" value="C:nucleus"/>
    <property type="evidence" value="ECO:0007669"/>
    <property type="project" value="UniProtKB-SubCell"/>
</dbReference>
<keyword evidence="6" id="KW-0804">Transcription</keyword>
<keyword evidence="11" id="KW-1185">Reference proteome</keyword>
<organism evidence="10 11">
    <name type="scientific">Niveomyces insectorum RCEF 264</name>
    <dbReference type="NCBI Taxonomy" id="1081102"/>
    <lineage>
        <taxon>Eukaryota</taxon>
        <taxon>Fungi</taxon>
        <taxon>Dikarya</taxon>
        <taxon>Ascomycota</taxon>
        <taxon>Pezizomycotina</taxon>
        <taxon>Sordariomycetes</taxon>
        <taxon>Hypocreomycetidae</taxon>
        <taxon>Hypocreales</taxon>
        <taxon>Cordycipitaceae</taxon>
        <taxon>Niveomyces</taxon>
    </lineage>
</organism>
<evidence type="ECO:0000256" key="8">
    <source>
        <dbReference type="SAM" id="MobiDB-lite"/>
    </source>
</evidence>
<dbReference type="InterPro" id="IPR007219">
    <property type="entry name" value="XnlR_reg_dom"/>
</dbReference>
<evidence type="ECO:0000313" key="10">
    <source>
        <dbReference type="EMBL" id="OAA66455.1"/>
    </source>
</evidence>
<dbReference type="InterPro" id="IPR051615">
    <property type="entry name" value="Transcr_Regulatory_Elem"/>
</dbReference>
<protein>
    <submittedName>
        <fullName evidence="10">Transcription factor</fullName>
    </submittedName>
</protein>
<evidence type="ECO:0000256" key="3">
    <source>
        <dbReference type="ARBA" id="ARBA00022833"/>
    </source>
</evidence>
<comment type="caution">
    <text evidence="10">The sequence shown here is derived from an EMBL/GenBank/DDBJ whole genome shotgun (WGS) entry which is preliminary data.</text>
</comment>
<proteinExistence type="predicted"/>
<sequence>MSTTSKNARRASAAKALGGARLGRGLTCANCRARKTRCDGTQPRCKTCDVYGDECRYEKIPPLSRILSMARRLQEAELANAQLRQELKESQSRHTAAAVPVSSGPSGPATSPGSPGPSGPGRPFYDSPPSDTTMHVRTSVERHEHRSPSALSLLSGSSPSKESLPSGDPLSDLSVDKNGKICYVGATSAVRVAPPALEPHAGGTQTPPYSTTESDRSNVRTLLTSKAIESRTWESLALGNAALQTDIPRAVVAKTLQIHWVWIAPMFMWVYRPAFMRDMGKGSGPYYSPLLLTVLCAHASRFCPDATELCDVLLERARRLLGQEIQRPSSIPTVQALLQLSCREMACGSISQAWLYSGMAFRMVSDLGLHYNYGKLLHFGHLTAEDLEIRRRLFWSCYFWDKVISLYLGRMPALVDLPCSPELELLDDFAEHEQWHPHMDEHLSFFKTAKDDYPPMQSHAITAFENACKLAILLNDIIRTLYARRAARDLNGALHDLTERLQAWRDHSPSHLRYSPANLPAHCPPLHIMTQNLLYYAAVILLHRPFYADPAHHAACRQASDDMEPLLLLLGRTFGYTRITYLVAYCIYTGASVIVSDVRSGDAAAARSIQTFLHALTEGRASCPLVERSIDIINSGLQIDDAAVPPAPSAPAPAPPPVAAGQLDRVGGHVAVETDTVAAPGTQQDTIVVATVPSDPNVHDPGNGHAHNHGHHDMADMHMHMQMHRNYLPAFPYRDLPTDGTSELAYADISDDLFSMLNSFPESQYDSTSGEWYMPP</sequence>
<evidence type="ECO:0000259" key="9">
    <source>
        <dbReference type="PROSITE" id="PS50048"/>
    </source>
</evidence>
<comment type="subcellular location">
    <subcellularLocation>
        <location evidence="1">Nucleus</location>
    </subcellularLocation>
</comment>
<keyword evidence="5" id="KW-0238">DNA-binding</keyword>
<dbReference type="GO" id="GO:0008270">
    <property type="term" value="F:zinc ion binding"/>
    <property type="evidence" value="ECO:0007669"/>
    <property type="project" value="InterPro"/>
</dbReference>
<dbReference type="InterPro" id="IPR036864">
    <property type="entry name" value="Zn2-C6_fun-type_DNA-bd_sf"/>
</dbReference>
<evidence type="ECO:0000256" key="2">
    <source>
        <dbReference type="ARBA" id="ARBA00022723"/>
    </source>
</evidence>
<keyword evidence="7" id="KW-0539">Nucleus</keyword>
<feature type="compositionally biased region" description="Low complexity" evidence="8">
    <location>
        <begin position="95"/>
        <end position="113"/>
    </location>
</feature>
<dbReference type="AlphaFoldDB" id="A0A167YLV3"/>
<dbReference type="CDD" id="cd00067">
    <property type="entry name" value="GAL4"/>
    <property type="match status" value="1"/>
</dbReference>
<dbReference type="GO" id="GO:0000981">
    <property type="term" value="F:DNA-binding transcription factor activity, RNA polymerase II-specific"/>
    <property type="evidence" value="ECO:0007669"/>
    <property type="project" value="InterPro"/>
</dbReference>
<feature type="compositionally biased region" description="Basic and acidic residues" evidence="8">
    <location>
        <begin position="138"/>
        <end position="147"/>
    </location>
</feature>
<evidence type="ECO:0000256" key="1">
    <source>
        <dbReference type="ARBA" id="ARBA00004123"/>
    </source>
</evidence>
<feature type="region of interest" description="Disordered" evidence="8">
    <location>
        <begin position="86"/>
        <end position="172"/>
    </location>
</feature>
<dbReference type="GO" id="GO:0003677">
    <property type="term" value="F:DNA binding"/>
    <property type="evidence" value="ECO:0007669"/>
    <property type="project" value="UniProtKB-KW"/>
</dbReference>
<dbReference type="Gene3D" id="4.10.240.10">
    <property type="entry name" value="Zn(2)-C6 fungal-type DNA-binding domain"/>
    <property type="match status" value="1"/>
</dbReference>
<reference evidence="10 11" key="1">
    <citation type="journal article" date="2016" name="Genome Biol. Evol.">
        <title>Divergent and convergent evolution of fungal pathogenicity.</title>
        <authorList>
            <person name="Shang Y."/>
            <person name="Xiao G."/>
            <person name="Zheng P."/>
            <person name="Cen K."/>
            <person name="Zhan S."/>
            <person name="Wang C."/>
        </authorList>
    </citation>
    <scope>NUCLEOTIDE SEQUENCE [LARGE SCALE GENOMIC DNA]</scope>
    <source>
        <strain evidence="10 11">RCEF 264</strain>
    </source>
</reference>
<name>A0A167YLV3_9HYPO</name>
<feature type="region of interest" description="Disordered" evidence="8">
    <location>
        <begin position="194"/>
        <end position="218"/>
    </location>
</feature>
<dbReference type="PANTHER" id="PTHR31313">
    <property type="entry name" value="TY1 ENHANCER ACTIVATOR"/>
    <property type="match status" value="1"/>
</dbReference>
<dbReference type="SUPFAM" id="SSF57701">
    <property type="entry name" value="Zn2/Cys6 DNA-binding domain"/>
    <property type="match status" value="1"/>
</dbReference>
<evidence type="ECO:0000256" key="7">
    <source>
        <dbReference type="ARBA" id="ARBA00023242"/>
    </source>
</evidence>
<dbReference type="PANTHER" id="PTHR31313:SF85">
    <property type="entry name" value="ZN(II)2CYS6 TRANSCRIPTION FACTOR (EUROFUNG)"/>
    <property type="match status" value="1"/>
</dbReference>
<keyword evidence="4" id="KW-0805">Transcription regulation</keyword>
<dbReference type="InterPro" id="IPR001138">
    <property type="entry name" value="Zn2Cys6_DnaBD"/>
</dbReference>
<evidence type="ECO:0000256" key="6">
    <source>
        <dbReference type="ARBA" id="ARBA00023163"/>
    </source>
</evidence>
<dbReference type="SMART" id="SM00066">
    <property type="entry name" value="GAL4"/>
    <property type="match status" value="1"/>
</dbReference>
<evidence type="ECO:0000256" key="5">
    <source>
        <dbReference type="ARBA" id="ARBA00023125"/>
    </source>
</evidence>
<evidence type="ECO:0000313" key="11">
    <source>
        <dbReference type="Proteomes" id="UP000076874"/>
    </source>
</evidence>
<dbReference type="OrthoDB" id="4161332at2759"/>
<accession>A0A167YLV3</accession>